<gene>
    <name evidence="2" type="ORF">CBRE1094_LOCUS35753</name>
</gene>
<dbReference type="EMBL" id="HBGU01065604">
    <property type="protein sequence ID" value="CAD9524765.1"/>
    <property type="molecule type" value="Transcribed_RNA"/>
</dbReference>
<protein>
    <submittedName>
        <fullName evidence="2">Uncharacterized protein</fullName>
    </submittedName>
</protein>
<accession>A0A7S2IQF3</accession>
<evidence type="ECO:0000256" key="1">
    <source>
        <dbReference type="SAM" id="MobiDB-lite"/>
    </source>
</evidence>
<proteinExistence type="predicted"/>
<evidence type="ECO:0000313" key="2">
    <source>
        <dbReference type="EMBL" id="CAD9524765.1"/>
    </source>
</evidence>
<dbReference type="AlphaFoldDB" id="A0A7S2IQF3"/>
<name>A0A7S2IQF3_9EUKA</name>
<organism evidence="2">
    <name type="scientific">Haptolina brevifila</name>
    <dbReference type="NCBI Taxonomy" id="156173"/>
    <lineage>
        <taxon>Eukaryota</taxon>
        <taxon>Haptista</taxon>
        <taxon>Haptophyta</taxon>
        <taxon>Prymnesiophyceae</taxon>
        <taxon>Prymnesiales</taxon>
        <taxon>Prymnesiaceae</taxon>
        <taxon>Haptolina</taxon>
    </lineage>
</organism>
<sequence>MSWKARYIARHRLQHYPNSGLIIGTSAGFEALSAALHRTPRFPCCSYEGEAGGFAIDPCMSCRPPRRFDAPVSCVVDDQACLQVTLASAHRPAFAIDKRSSLFLNLHDLTEADLAVRGGRLAFRHTGEVPCVLHANGYKGILHRLAPRLASVSWFAQRKAADHEVIHDLRSEWKQPFALHQLDANGVETGKLVRWPRLLASEERRRDDRRNALPRALLRAPEARSPDPGTRFGHKLAIGHEQPAGRRLRP</sequence>
<reference evidence="2" key="1">
    <citation type="submission" date="2021-01" db="EMBL/GenBank/DDBJ databases">
        <authorList>
            <person name="Corre E."/>
            <person name="Pelletier E."/>
            <person name="Niang G."/>
            <person name="Scheremetjew M."/>
            <person name="Finn R."/>
            <person name="Kale V."/>
            <person name="Holt S."/>
            <person name="Cochrane G."/>
            <person name="Meng A."/>
            <person name="Brown T."/>
            <person name="Cohen L."/>
        </authorList>
    </citation>
    <scope>NUCLEOTIDE SEQUENCE</scope>
    <source>
        <strain evidence="2">UTEX LB 985</strain>
    </source>
</reference>
<feature type="region of interest" description="Disordered" evidence="1">
    <location>
        <begin position="212"/>
        <end position="250"/>
    </location>
</feature>